<evidence type="ECO:0000313" key="7">
    <source>
        <dbReference type="Proteomes" id="UP000502706"/>
    </source>
</evidence>
<dbReference type="InterPro" id="IPR050482">
    <property type="entry name" value="Sensor_HK_TwoCompSys"/>
</dbReference>
<feature type="transmembrane region" description="Helical" evidence="4">
    <location>
        <begin position="72"/>
        <end position="89"/>
    </location>
</feature>
<dbReference type="Proteomes" id="UP000502706">
    <property type="component" value="Chromosome"/>
</dbReference>
<dbReference type="SUPFAM" id="SSF55781">
    <property type="entry name" value="GAF domain-like"/>
    <property type="match status" value="1"/>
</dbReference>
<dbReference type="Gene3D" id="3.30.450.40">
    <property type="match status" value="1"/>
</dbReference>
<dbReference type="EMBL" id="CP045121">
    <property type="protein sequence ID" value="QIN79168.1"/>
    <property type="molecule type" value="Genomic_DNA"/>
</dbReference>
<evidence type="ECO:0000256" key="3">
    <source>
        <dbReference type="ARBA" id="ARBA00023012"/>
    </source>
</evidence>
<dbReference type="Pfam" id="PF01590">
    <property type="entry name" value="GAF"/>
    <property type="match status" value="1"/>
</dbReference>
<gene>
    <name evidence="6" type="ORF">GBA65_12270</name>
</gene>
<dbReference type="CDD" id="cd16917">
    <property type="entry name" value="HATPase_UhpB-NarQ-NarX-like"/>
    <property type="match status" value="1"/>
</dbReference>
<keyword evidence="1" id="KW-0808">Transferase</keyword>
<evidence type="ECO:0000256" key="4">
    <source>
        <dbReference type="SAM" id="Phobius"/>
    </source>
</evidence>
<dbReference type="RefSeq" id="WP_166396828.1">
    <property type="nucleotide sequence ID" value="NZ_CP045121.1"/>
</dbReference>
<dbReference type="InterPro" id="IPR036890">
    <property type="entry name" value="HATPase_C_sf"/>
</dbReference>
<keyword evidence="7" id="KW-1185">Reference proteome</keyword>
<feature type="domain" description="Histidine kinase" evidence="5">
    <location>
        <begin position="285"/>
        <end position="477"/>
    </location>
</feature>
<dbReference type="Gene3D" id="1.20.5.1930">
    <property type="match status" value="1"/>
</dbReference>
<dbReference type="GO" id="GO:0016020">
    <property type="term" value="C:membrane"/>
    <property type="evidence" value="ECO:0007669"/>
    <property type="project" value="InterPro"/>
</dbReference>
<dbReference type="Gene3D" id="3.30.565.10">
    <property type="entry name" value="Histidine kinase-like ATPase, C-terminal domain"/>
    <property type="match status" value="1"/>
</dbReference>
<sequence length="484" mass="52118">MLYDVADVTAITLAYFLIPLSIGAAILRYRLWDIDLIVNRALVYGALTACVVGLYVLLVGGAGALLQARGNLLVSVLATGLVAVLFAPLRDRLQRAVDRLMYGERDEPYAVLSRLGERLSATLEPRVVLPVIVEDVAEALRLPHVAIWLADGDALRVVAAHGGAPPEKAVRDADAVEKLRREPDGLRPEDLGPSNPCGSALARSGAELVLPLAHRGELVGALSVASRGPGEDFSPADRRLLRDLATRSGAAVHAVRLTVALSDSLEDLRRSREKLVAAQEEERRRIQRDLHDGLGPVLASMRLRLEACLDAAQEARTPLAGDLERLYELVGQATADIRRLVYDLRPPILDQLGLVPALRQHCERFARETGVEVRFEADDGLSVPAAAEVALLRVAQEALLNVSKHAGASRVDVRLERRNDGLELKIRDDGSGLRANGRDGKGIGSMRERAELLGGALRLTAQPGVGTEAAVRIPIEAADKKAPL</sequence>
<keyword evidence="4" id="KW-1133">Transmembrane helix</keyword>
<dbReference type="AlphaFoldDB" id="A0A6G8PYD1"/>
<dbReference type="SMART" id="SM00065">
    <property type="entry name" value="GAF"/>
    <property type="match status" value="1"/>
</dbReference>
<organism evidence="6 7">
    <name type="scientific">Rubrobacter marinus</name>
    <dbReference type="NCBI Taxonomy" id="2653852"/>
    <lineage>
        <taxon>Bacteria</taxon>
        <taxon>Bacillati</taxon>
        <taxon>Actinomycetota</taxon>
        <taxon>Rubrobacteria</taxon>
        <taxon>Rubrobacterales</taxon>
        <taxon>Rubrobacteraceae</taxon>
        <taxon>Rubrobacter</taxon>
    </lineage>
</organism>
<evidence type="ECO:0000313" key="6">
    <source>
        <dbReference type="EMBL" id="QIN79168.1"/>
    </source>
</evidence>
<name>A0A6G8PYD1_9ACTN</name>
<dbReference type="PROSITE" id="PS50109">
    <property type="entry name" value="HIS_KIN"/>
    <property type="match status" value="1"/>
</dbReference>
<reference evidence="6 7" key="1">
    <citation type="submission" date="2019-10" db="EMBL/GenBank/DDBJ databases">
        <title>Rubrobacter sp nov SCSIO 52915 isolated from a deep-sea sediment in the South China Sea.</title>
        <authorList>
            <person name="Chen R.W."/>
        </authorList>
    </citation>
    <scope>NUCLEOTIDE SEQUENCE [LARGE SCALE GENOMIC DNA]</scope>
    <source>
        <strain evidence="6 7">SCSIO 52915</strain>
    </source>
</reference>
<dbReference type="Pfam" id="PF02518">
    <property type="entry name" value="HATPase_c"/>
    <property type="match status" value="1"/>
</dbReference>
<accession>A0A6G8PYD1</accession>
<evidence type="ECO:0000256" key="1">
    <source>
        <dbReference type="ARBA" id="ARBA00022679"/>
    </source>
</evidence>
<dbReference type="InterPro" id="IPR029016">
    <property type="entry name" value="GAF-like_dom_sf"/>
</dbReference>
<keyword evidence="3" id="KW-0902">Two-component regulatory system</keyword>
<dbReference type="InterPro" id="IPR011712">
    <property type="entry name" value="Sig_transdc_His_kin_sub3_dim/P"/>
</dbReference>
<keyword evidence="4" id="KW-0812">Transmembrane</keyword>
<evidence type="ECO:0000256" key="2">
    <source>
        <dbReference type="ARBA" id="ARBA00022777"/>
    </source>
</evidence>
<feature type="transmembrane region" description="Helical" evidence="4">
    <location>
        <begin position="41"/>
        <end position="66"/>
    </location>
</feature>
<dbReference type="InterPro" id="IPR003594">
    <property type="entry name" value="HATPase_dom"/>
</dbReference>
<dbReference type="SMART" id="SM00387">
    <property type="entry name" value="HATPase_c"/>
    <property type="match status" value="1"/>
</dbReference>
<feature type="transmembrane region" description="Helical" evidence="4">
    <location>
        <begin position="12"/>
        <end position="29"/>
    </location>
</feature>
<dbReference type="InterPro" id="IPR005467">
    <property type="entry name" value="His_kinase_dom"/>
</dbReference>
<proteinExistence type="predicted"/>
<protein>
    <submittedName>
        <fullName evidence="6">GAF domain-containing protein</fullName>
    </submittedName>
</protein>
<dbReference type="GO" id="GO:0000155">
    <property type="term" value="F:phosphorelay sensor kinase activity"/>
    <property type="evidence" value="ECO:0007669"/>
    <property type="project" value="InterPro"/>
</dbReference>
<dbReference type="PANTHER" id="PTHR24421">
    <property type="entry name" value="NITRATE/NITRITE SENSOR PROTEIN NARX-RELATED"/>
    <property type="match status" value="1"/>
</dbReference>
<dbReference type="GO" id="GO:0046983">
    <property type="term" value="F:protein dimerization activity"/>
    <property type="evidence" value="ECO:0007669"/>
    <property type="project" value="InterPro"/>
</dbReference>
<dbReference type="InterPro" id="IPR003018">
    <property type="entry name" value="GAF"/>
</dbReference>
<dbReference type="KEGG" id="rmar:GBA65_12270"/>
<dbReference type="Pfam" id="PF07730">
    <property type="entry name" value="HisKA_3"/>
    <property type="match status" value="1"/>
</dbReference>
<dbReference type="SUPFAM" id="SSF55874">
    <property type="entry name" value="ATPase domain of HSP90 chaperone/DNA topoisomerase II/histidine kinase"/>
    <property type="match status" value="1"/>
</dbReference>
<evidence type="ECO:0000259" key="5">
    <source>
        <dbReference type="PROSITE" id="PS50109"/>
    </source>
</evidence>
<keyword evidence="2" id="KW-0418">Kinase</keyword>
<keyword evidence="4" id="KW-0472">Membrane</keyword>